<dbReference type="InterPro" id="IPR013324">
    <property type="entry name" value="RNA_pol_sigma_r3/r4-like"/>
</dbReference>
<dbReference type="SUPFAM" id="SSF88659">
    <property type="entry name" value="Sigma3 and sigma4 domains of RNA polymerase sigma factors"/>
    <property type="match status" value="1"/>
</dbReference>
<dbReference type="Pfam" id="PF04542">
    <property type="entry name" value="Sigma70_r2"/>
    <property type="match status" value="1"/>
</dbReference>
<dbReference type="PROSITE" id="PS01063">
    <property type="entry name" value="SIGMA70_ECF"/>
    <property type="match status" value="1"/>
</dbReference>
<feature type="region of interest" description="Disordered" evidence="7">
    <location>
        <begin position="105"/>
        <end position="137"/>
    </location>
</feature>
<name>A0A1H3WHN3_9BURK</name>
<evidence type="ECO:0000256" key="3">
    <source>
        <dbReference type="ARBA" id="ARBA00023082"/>
    </source>
</evidence>
<dbReference type="AlphaFoldDB" id="A0A1H3WHN3"/>
<dbReference type="Gene3D" id="1.10.1740.10">
    <property type="match status" value="1"/>
</dbReference>
<dbReference type="SUPFAM" id="SSF88946">
    <property type="entry name" value="Sigma2 domain of RNA polymerase sigma factors"/>
    <property type="match status" value="1"/>
</dbReference>
<proteinExistence type="inferred from homology"/>
<dbReference type="RefSeq" id="WP_092697012.1">
    <property type="nucleotide sequence ID" value="NZ_CAXIQL010000054.1"/>
</dbReference>
<dbReference type="InterPro" id="IPR000838">
    <property type="entry name" value="RNA_pol_sigma70_ECF_CS"/>
</dbReference>
<dbReference type="InterPro" id="IPR039425">
    <property type="entry name" value="RNA_pol_sigma-70-like"/>
</dbReference>
<evidence type="ECO:0000313" key="10">
    <source>
        <dbReference type="EMBL" id="SDZ86450.1"/>
    </source>
</evidence>
<feature type="domain" description="RNA polymerase sigma-70 region 2" evidence="8">
    <location>
        <begin position="38"/>
        <end position="104"/>
    </location>
</feature>
<dbReference type="Proteomes" id="UP000199002">
    <property type="component" value="Unassembled WGS sequence"/>
</dbReference>
<evidence type="ECO:0000256" key="4">
    <source>
        <dbReference type="ARBA" id="ARBA00023125"/>
    </source>
</evidence>
<dbReference type="GeneID" id="34233942"/>
<dbReference type="STRING" id="592050.SAMN05421875_102270"/>
<dbReference type="InterPro" id="IPR007627">
    <property type="entry name" value="RNA_pol_sigma70_r2"/>
</dbReference>
<reference evidence="11" key="1">
    <citation type="submission" date="2016-10" db="EMBL/GenBank/DDBJ databases">
        <authorList>
            <person name="Varghese N."/>
            <person name="Submissions S."/>
        </authorList>
    </citation>
    <scope>NUCLEOTIDE SEQUENCE [LARGE SCALE GENOMIC DNA]</scope>
    <source>
        <strain evidence="11">DSM 25157</strain>
    </source>
</reference>
<keyword evidence="4 6" id="KW-0238">DNA-binding</keyword>
<dbReference type="PANTHER" id="PTHR43133">
    <property type="entry name" value="RNA POLYMERASE ECF-TYPE SIGMA FACTO"/>
    <property type="match status" value="1"/>
</dbReference>
<dbReference type="EMBL" id="FNQJ01000002">
    <property type="protein sequence ID" value="SDZ86450.1"/>
    <property type="molecule type" value="Genomic_DNA"/>
</dbReference>
<sequence length="243" mass="26539">MHLPPSEPVARAACDPCSDDELIEGALQGEQSAFEAIMRRHNRLLFRAARGVVSDDAEAQDVVQETYLRAFTRLQDFRGGAALGTWLARIAINIALDALRKRGRSVPSMPMDSAQDGDDEPSPEHMMSLSAPPSQSPEAALARGELRGLLQSAVEGLPPLYRSVFILRAVQEMSVEEAAFCLQVSSDVVKTRYLRARTMLRDALGAQIEAHAESAFPFAGARCDQAVRNVVAELQQRGLIAQR</sequence>
<dbReference type="InterPro" id="IPR013325">
    <property type="entry name" value="RNA_pol_sigma_r2"/>
</dbReference>
<keyword evidence="5 6" id="KW-0804">Transcription</keyword>
<dbReference type="Gene3D" id="1.10.10.10">
    <property type="entry name" value="Winged helix-like DNA-binding domain superfamily/Winged helix DNA-binding domain"/>
    <property type="match status" value="1"/>
</dbReference>
<evidence type="ECO:0000259" key="8">
    <source>
        <dbReference type="Pfam" id="PF04542"/>
    </source>
</evidence>
<protein>
    <recommendedName>
        <fullName evidence="6">RNA polymerase sigma factor</fullName>
    </recommendedName>
</protein>
<dbReference type="NCBIfam" id="TIGR02937">
    <property type="entry name" value="sigma70-ECF"/>
    <property type="match status" value="1"/>
</dbReference>
<dbReference type="PANTHER" id="PTHR43133:SF51">
    <property type="entry name" value="RNA POLYMERASE SIGMA FACTOR"/>
    <property type="match status" value="1"/>
</dbReference>
<organism evidence="10 11">
    <name type="scientific">Acidovorax soli</name>
    <dbReference type="NCBI Taxonomy" id="592050"/>
    <lineage>
        <taxon>Bacteria</taxon>
        <taxon>Pseudomonadati</taxon>
        <taxon>Pseudomonadota</taxon>
        <taxon>Betaproteobacteria</taxon>
        <taxon>Burkholderiales</taxon>
        <taxon>Comamonadaceae</taxon>
        <taxon>Acidovorax</taxon>
    </lineage>
</organism>
<dbReference type="GO" id="GO:0016987">
    <property type="term" value="F:sigma factor activity"/>
    <property type="evidence" value="ECO:0007669"/>
    <property type="project" value="UniProtKB-KW"/>
</dbReference>
<evidence type="ECO:0000256" key="6">
    <source>
        <dbReference type="RuleBase" id="RU000716"/>
    </source>
</evidence>
<feature type="domain" description="RNA polymerase sigma factor 70 region 4 type 2" evidence="9">
    <location>
        <begin position="149"/>
        <end position="200"/>
    </location>
</feature>
<evidence type="ECO:0000256" key="2">
    <source>
        <dbReference type="ARBA" id="ARBA00023015"/>
    </source>
</evidence>
<accession>A0A1H3WHN3</accession>
<evidence type="ECO:0000256" key="1">
    <source>
        <dbReference type="ARBA" id="ARBA00010641"/>
    </source>
</evidence>
<gene>
    <name evidence="10" type="ORF">SAMN05421875_102270</name>
</gene>
<comment type="similarity">
    <text evidence="1 6">Belongs to the sigma-70 factor family. ECF subfamily.</text>
</comment>
<dbReference type="InterPro" id="IPR014284">
    <property type="entry name" value="RNA_pol_sigma-70_dom"/>
</dbReference>
<evidence type="ECO:0000256" key="7">
    <source>
        <dbReference type="SAM" id="MobiDB-lite"/>
    </source>
</evidence>
<evidence type="ECO:0000313" key="11">
    <source>
        <dbReference type="Proteomes" id="UP000199002"/>
    </source>
</evidence>
<dbReference type="NCBIfam" id="NF008888">
    <property type="entry name" value="PRK11922.1"/>
    <property type="match status" value="1"/>
</dbReference>
<evidence type="ECO:0000259" key="9">
    <source>
        <dbReference type="Pfam" id="PF08281"/>
    </source>
</evidence>
<keyword evidence="11" id="KW-1185">Reference proteome</keyword>
<keyword evidence="2 6" id="KW-0805">Transcription regulation</keyword>
<dbReference type="GO" id="GO:0003677">
    <property type="term" value="F:DNA binding"/>
    <property type="evidence" value="ECO:0007669"/>
    <property type="project" value="UniProtKB-KW"/>
</dbReference>
<dbReference type="Pfam" id="PF08281">
    <property type="entry name" value="Sigma70_r4_2"/>
    <property type="match status" value="1"/>
</dbReference>
<dbReference type="InterPro" id="IPR036388">
    <property type="entry name" value="WH-like_DNA-bd_sf"/>
</dbReference>
<dbReference type="InterPro" id="IPR013249">
    <property type="entry name" value="RNA_pol_sigma70_r4_t2"/>
</dbReference>
<keyword evidence="3 6" id="KW-0731">Sigma factor</keyword>
<evidence type="ECO:0000256" key="5">
    <source>
        <dbReference type="ARBA" id="ARBA00023163"/>
    </source>
</evidence>
<dbReference type="GO" id="GO:0006352">
    <property type="term" value="P:DNA-templated transcription initiation"/>
    <property type="evidence" value="ECO:0007669"/>
    <property type="project" value="InterPro"/>
</dbReference>